<feature type="binding site" evidence="7">
    <location>
        <position position="198"/>
    </location>
    <ligand>
        <name>Mg(2+)</name>
        <dbReference type="ChEBI" id="CHEBI:18420"/>
    </ligand>
</feature>
<dbReference type="GO" id="GO:0009103">
    <property type="term" value="P:lipopolysaccharide biosynthetic process"/>
    <property type="evidence" value="ECO:0007669"/>
    <property type="project" value="TreeGrafter"/>
</dbReference>
<feature type="binding site" evidence="7">
    <location>
        <position position="143"/>
    </location>
    <ligand>
        <name>Mg(2+)</name>
        <dbReference type="ChEBI" id="CHEBI:18420"/>
    </ligand>
</feature>
<comment type="cofactor">
    <cofactor evidence="7">
        <name>Mg(2+)</name>
        <dbReference type="ChEBI" id="CHEBI:18420"/>
    </cofactor>
</comment>
<evidence type="ECO:0000256" key="8">
    <source>
        <dbReference type="SAM" id="Phobius"/>
    </source>
</evidence>
<dbReference type="InterPro" id="IPR000715">
    <property type="entry name" value="Glycosyl_transferase_4"/>
</dbReference>
<evidence type="ECO:0000256" key="2">
    <source>
        <dbReference type="ARBA" id="ARBA00022475"/>
    </source>
</evidence>
<dbReference type="OrthoDB" id="9783652at2"/>
<dbReference type="CDD" id="cd06854">
    <property type="entry name" value="GT_WbpL_WbcO_like"/>
    <property type="match status" value="1"/>
</dbReference>
<feature type="transmembrane region" description="Helical" evidence="8">
    <location>
        <begin position="74"/>
        <end position="92"/>
    </location>
</feature>
<dbReference type="GO" id="GO:0071555">
    <property type="term" value="P:cell wall organization"/>
    <property type="evidence" value="ECO:0007669"/>
    <property type="project" value="TreeGrafter"/>
</dbReference>
<name>A0A562D7A3_9GAMM</name>
<dbReference type="Pfam" id="PF00953">
    <property type="entry name" value="Glycos_transf_4"/>
    <property type="match status" value="1"/>
</dbReference>
<keyword evidence="5 8" id="KW-1133">Transmembrane helix</keyword>
<feature type="transmembrane region" description="Helical" evidence="8">
    <location>
        <begin position="276"/>
        <end position="296"/>
    </location>
</feature>
<comment type="subcellular location">
    <subcellularLocation>
        <location evidence="1">Cell membrane</location>
        <topology evidence="1">Multi-pass membrane protein</topology>
    </subcellularLocation>
</comment>
<dbReference type="EMBL" id="VLJS01000091">
    <property type="protein sequence ID" value="TWH05432.1"/>
    <property type="molecule type" value="Genomic_DNA"/>
</dbReference>
<reference evidence="9 10" key="1">
    <citation type="submission" date="2019-07" db="EMBL/GenBank/DDBJ databases">
        <title>Genome sequencing of lignin-degrading bacterial isolates.</title>
        <authorList>
            <person name="Gladden J."/>
        </authorList>
    </citation>
    <scope>NUCLEOTIDE SEQUENCE [LARGE SCALE GENOMIC DNA]</scope>
    <source>
        <strain evidence="9 10">J19</strain>
    </source>
</reference>
<evidence type="ECO:0000256" key="3">
    <source>
        <dbReference type="ARBA" id="ARBA00022679"/>
    </source>
</evidence>
<comment type="caution">
    <text evidence="9">The sequence shown here is derived from an EMBL/GenBank/DDBJ whole genome shotgun (WGS) entry which is preliminary data.</text>
</comment>
<protein>
    <submittedName>
        <fullName evidence="9">UDP-N-acetylmuramyl pentapeptide phosphotransferase/UDP-N-acetylglucosamine-1-phosphate transferase</fullName>
    </submittedName>
</protein>
<sequence>MSTPAVLWTSLALAAVSALGTWLTLRYARRRLLDLPGERRSHTVPTPRGGGLGITIALLAGTALAVAGGVLAPLPALAFAAGLLLVAGIGWIDDHRPLSPWSRLAVQCLAGLVLAAGLYAGQGDWRWALLACAAVPVLVNVWNFMDGIDGIATSQAMIALATFAFLAPPVAALAWGAFAACCGFLPFNYPRARIFLGDVGSGTLGYLLAAMVAWTAPALAREGGALQPLFLLLPLSTFLVDASLTLGRRVLRGERWWLPHVSHLYQRWAKRAGSHVRVSQGYGLFSLLAGWVAYGAHASGTVRPAAVAGTWLALAVVLWLLQGRRIQHT</sequence>
<dbReference type="PANTHER" id="PTHR22926">
    <property type="entry name" value="PHOSPHO-N-ACETYLMURAMOYL-PENTAPEPTIDE-TRANSFERASE"/>
    <property type="match status" value="1"/>
</dbReference>
<keyword evidence="10" id="KW-1185">Reference proteome</keyword>
<organism evidence="9 10">
    <name type="scientific">Pseudoxanthomonas taiwanensis J19</name>
    <dbReference type="NCBI Taxonomy" id="935569"/>
    <lineage>
        <taxon>Bacteria</taxon>
        <taxon>Pseudomonadati</taxon>
        <taxon>Pseudomonadota</taxon>
        <taxon>Gammaproteobacteria</taxon>
        <taxon>Lysobacterales</taxon>
        <taxon>Lysobacteraceae</taxon>
        <taxon>Pseudoxanthomonas</taxon>
    </lineage>
</organism>
<evidence type="ECO:0000313" key="9">
    <source>
        <dbReference type="EMBL" id="TWH05432.1"/>
    </source>
</evidence>
<keyword evidence="4 8" id="KW-0812">Transmembrane</keyword>
<dbReference type="GO" id="GO:0005886">
    <property type="term" value="C:plasma membrane"/>
    <property type="evidence" value="ECO:0007669"/>
    <property type="project" value="UniProtKB-SubCell"/>
</dbReference>
<evidence type="ECO:0000256" key="1">
    <source>
        <dbReference type="ARBA" id="ARBA00004651"/>
    </source>
</evidence>
<evidence type="ECO:0000256" key="4">
    <source>
        <dbReference type="ARBA" id="ARBA00022692"/>
    </source>
</evidence>
<keyword evidence="7" id="KW-0479">Metal-binding</keyword>
<feature type="transmembrane region" description="Helical" evidence="8">
    <location>
        <begin position="302"/>
        <end position="321"/>
    </location>
</feature>
<proteinExistence type="predicted"/>
<feature type="transmembrane region" description="Helical" evidence="8">
    <location>
        <begin position="104"/>
        <end position="121"/>
    </location>
</feature>
<feature type="transmembrane region" description="Helical" evidence="8">
    <location>
        <begin position="6"/>
        <end position="28"/>
    </location>
</feature>
<keyword evidence="2" id="KW-1003">Cell membrane</keyword>
<dbReference type="AlphaFoldDB" id="A0A562D7A3"/>
<dbReference type="GO" id="GO:0044038">
    <property type="term" value="P:cell wall macromolecule biosynthetic process"/>
    <property type="evidence" value="ECO:0007669"/>
    <property type="project" value="TreeGrafter"/>
</dbReference>
<dbReference type="Proteomes" id="UP000321583">
    <property type="component" value="Unassembled WGS sequence"/>
</dbReference>
<dbReference type="GO" id="GO:0016780">
    <property type="term" value="F:phosphotransferase activity, for other substituted phosphate groups"/>
    <property type="evidence" value="ECO:0007669"/>
    <property type="project" value="InterPro"/>
</dbReference>
<accession>A0A562D7A3</accession>
<keyword evidence="3 9" id="KW-0808">Transferase</keyword>
<dbReference type="PANTHER" id="PTHR22926:SF3">
    <property type="entry name" value="UNDECAPRENYL-PHOSPHATE ALPHA-N-ACETYLGLUCOSAMINYL 1-PHOSPHATE TRANSFERASE"/>
    <property type="match status" value="1"/>
</dbReference>
<keyword evidence="7" id="KW-0460">Magnesium</keyword>
<feature type="transmembrane region" description="Helical" evidence="8">
    <location>
        <begin position="49"/>
        <end position="68"/>
    </location>
</feature>
<feature type="transmembrane region" description="Helical" evidence="8">
    <location>
        <begin position="157"/>
        <end position="187"/>
    </location>
</feature>
<feature type="transmembrane region" description="Helical" evidence="8">
    <location>
        <begin position="199"/>
        <end position="220"/>
    </location>
</feature>
<evidence type="ECO:0000256" key="6">
    <source>
        <dbReference type="ARBA" id="ARBA00023136"/>
    </source>
</evidence>
<dbReference type="GO" id="GO:0046872">
    <property type="term" value="F:metal ion binding"/>
    <property type="evidence" value="ECO:0007669"/>
    <property type="project" value="UniProtKB-KW"/>
</dbReference>
<feature type="transmembrane region" description="Helical" evidence="8">
    <location>
        <begin position="127"/>
        <end position="145"/>
    </location>
</feature>
<evidence type="ECO:0000256" key="5">
    <source>
        <dbReference type="ARBA" id="ARBA00022989"/>
    </source>
</evidence>
<gene>
    <name evidence="9" type="ORF">L613_000600000250</name>
</gene>
<evidence type="ECO:0000313" key="10">
    <source>
        <dbReference type="Proteomes" id="UP000321583"/>
    </source>
</evidence>
<keyword evidence="6 8" id="KW-0472">Membrane</keyword>
<dbReference type="RefSeq" id="WP_037034658.1">
    <property type="nucleotide sequence ID" value="NZ_VLJS01000091.1"/>
</dbReference>
<evidence type="ECO:0000256" key="7">
    <source>
        <dbReference type="PIRSR" id="PIRSR600715-1"/>
    </source>
</evidence>